<keyword evidence="3" id="KW-1185">Reference proteome</keyword>
<dbReference type="GO" id="GO:0000139">
    <property type="term" value="C:Golgi membrane"/>
    <property type="evidence" value="ECO:0007669"/>
    <property type="project" value="UniProtKB-SubCell"/>
</dbReference>
<dbReference type="Proteomes" id="UP001177140">
    <property type="component" value="Unassembled WGS sequence"/>
</dbReference>
<dbReference type="SUPFAM" id="SSF48371">
    <property type="entry name" value="ARM repeat"/>
    <property type="match status" value="1"/>
</dbReference>
<organism evidence="2 3">
    <name type="scientific">Papaver nudicaule</name>
    <name type="common">Iceland poppy</name>
    <dbReference type="NCBI Taxonomy" id="74823"/>
    <lineage>
        <taxon>Eukaryota</taxon>
        <taxon>Viridiplantae</taxon>
        <taxon>Streptophyta</taxon>
        <taxon>Embryophyta</taxon>
        <taxon>Tracheophyta</taxon>
        <taxon>Spermatophyta</taxon>
        <taxon>Magnoliopsida</taxon>
        <taxon>Ranunculales</taxon>
        <taxon>Papaveraceae</taxon>
        <taxon>Papaveroideae</taxon>
        <taxon>Papaver</taxon>
    </lineage>
</organism>
<dbReference type="AlphaFoldDB" id="A0AA42B1I6"/>
<comment type="caution">
    <text evidence="2">The sequence shown here is derived from an EMBL/GenBank/DDBJ whole genome shotgun (WGS) entry which is preliminary data.</text>
</comment>
<evidence type="ECO:0000313" key="2">
    <source>
        <dbReference type="EMBL" id="MCL7047684.1"/>
    </source>
</evidence>
<dbReference type="EMBL" id="JAJJMA010295800">
    <property type="protein sequence ID" value="MCL7047684.1"/>
    <property type="molecule type" value="Genomic_DNA"/>
</dbReference>
<dbReference type="GO" id="GO:0006888">
    <property type="term" value="P:endoplasmic reticulum to Golgi vesicle-mediated transport"/>
    <property type="evidence" value="ECO:0007669"/>
    <property type="project" value="TreeGrafter"/>
</dbReference>
<feature type="domain" description="Coatomer beta subunit appendage platform" evidence="1">
    <location>
        <begin position="426"/>
        <end position="509"/>
    </location>
</feature>
<dbReference type="Pfam" id="PF14806">
    <property type="entry name" value="Coatomer_b_Cpla"/>
    <property type="match status" value="1"/>
</dbReference>
<dbReference type="GO" id="GO:0006886">
    <property type="term" value="P:intracellular protein transport"/>
    <property type="evidence" value="ECO:0007669"/>
    <property type="project" value="InterPro"/>
</dbReference>
<evidence type="ECO:0000259" key="1">
    <source>
        <dbReference type="Pfam" id="PF14806"/>
    </source>
</evidence>
<name>A0AA42B1I6_PAPNU</name>
<dbReference type="InterPro" id="IPR029446">
    <property type="entry name" value="COPB1_appendage_platform_dom"/>
</dbReference>
<dbReference type="PANTHER" id="PTHR10635">
    <property type="entry name" value="COATOMER SUBUNIT BETA"/>
    <property type="match status" value="1"/>
</dbReference>
<dbReference type="InterPro" id="IPR016460">
    <property type="entry name" value="COPB1"/>
</dbReference>
<dbReference type="GO" id="GO:0005198">
    <property type="term" value="F:structural molecule activity"/>
    <property type="evidence" value="ECO:0007669"/>
    <property type="project" value="InterPro"/>
</dbReference>
<sequence length="510" mass="57470">MEKSSSLLIHFNKGTPALLADETEEALQGSKLLTRLKLLLKLEHFYPFIRRNAILEVMLIQRPSQGEQLLVDAPEMIEKALSSEQDLSCLSNAKLIIMVVMIMDVLRALASPKPDIRRKSIDVALEPITPLNVDEVVQALKKEVVKTQSTELEKNGEYRQMLLFKLYIYVQLKFSKVASTVVHLLMDFLGDSDVASSAIGMVGTGDLFFFSVNEEGDGADTSKPSQQVNFFIVSSRKPAVLADETAISHPTVVQRSLASPCNLRSLILTGDFFLGVVMVCTLTKLIVRFEEVQPSKPKSSFLPPPIDNGSYDRLVLCIRLLCNTGDEIRKIWLQSYKQFCKTEEIKVKGIDFSCTPDDVIDFFHLNRRKVSQNNDANKLSCILQWTGFSDPGYAEAYITVRPCNIVLDVTVINRMKETFQNYCLRTVVVLDDIHINIMDYISPATCADVAFRTMWAEFDWENKVVASTVIQDDKEFLNHIIKPTNMKCSGLDGDCEFLVANVYAKSVFDW</sequence>
<dbReference type="InterPro" id="IPR011989">
    <property type="entry name" value="ARM-like"/>
</dbReference>
<gene>
    <name evidence="2" type="ORF">MKW94_016349</name>
</gene>
<proteinExistence type="predicted"/>
<reference evidence="2" key="1">
    <citation type="submission" date="2022-03" db="EMBL/GenBank/DDBJ databases">
        <title>A functionally conserved STORR gene fusion in Papaver species that diverged 16.8 million years ago.</title>
        <authorList>
            <person name="Catania T."/>
        </authorList>
    </citation>
    <scope>NUCLEOTIDE SEQUENCE</scope>
    <source>
        <strain evidence="2">S-191538</strain>
    </source>
</reference>
<dbReference type="Gene3D" id="1.25.10.10">
    <property type="entry name" value="Leucine-rich Repeat Variant"/>
    <property type="match status" value="1"/>
</dbReference>
<accession>A0AA42B1I6</accession>
<dbReference type="PANTHER" id="PTHR10635:SF0">
    <property type="entry name" value="COATOMER SUBUNIT BETA"/>
    <property type="match status" value="1"/>
</dbReference>
<protein>
    <recommendedName>
        <fullName evidence="1">Coatomer beta subunit appendage platform domain-containing protein</fullName>
    </recommendedName>
</protein>
<evidence type="ECO:0000313" key="3">
    <source>
        <dbReference type="Proteomes" id="UP001177140"/>
    </source>
</evidence>
<dbReference type="GO" id="GO:0030126">
    <property type="term" value="C:COPI vesicle coat"/>
    <property type="evidence" value="ECO:0007669"/>
    <property type="project" value="InterPro"/>
</dbReference>
<dbReference type="GO" id="GO:0006891">
    <property type="term" value="P:intra-Golgi vesicle-mediated transport"/>
    <property type="evidence" value="ECO:0007669"/>
    <property type="project" value="TreeGrafter"/>
</dbReference>
<dbReference type="InterPro" id="IPR016024">
    <property type="entry name" value="ARM-type_fold"/>
</dbReference>